<evidence type="ECO:0000313" key="2">
    <source>
        <dbReference type="Proteomes" id="UP001432216"/>
    </source>
</evidence>
<organism evidence="1 2">
    <name type="scientific">Cryptococcus decagattii</name>
    <dbReference type="NCBI Taxonomy" id="1859122"/>
    <lineage>
        <taxon>Eukaryota</taxon>
        <taxon>Fungi</taxon>
        <taxon>Dikarya</taxon>
        <taxon>Basidiomycota</taxon>
        <taxon>Agaricomycotina</taxon>
        <taxon>Tremellomycetes</taxon>
        <taxon>Tremellales</taxon>
        <taxon>Cryptococcaceae</taxon>
        <taxon>Cryptococcus</taxon>
        <taxon>Cryptococcus gattii species complex</taxon>
    </lineage>
</organism>
<name>A0ABZ2B100_9TREE</name>
<accession>A0ABZ2B100</accession>
<dbReference type="EMBL" id="CP143815">
    <property type="protein sequence ID" value="WVO24369.1"/>
    <property type="molecule type" value="Genomic_DNA"/>
</dbReference>
<proteinExistence type="predicted"/>
<sequence length="144" mass="15754">MAIHLPLRDIPVRIALNARTPSASPLAHLTPPHPLCSDVQVREDREKKPSDYEPLTVVHQVTGKGKEVSGGISTVAVPSAFPVSSLAPCPAGPNQFQLRSTFTDWCQPRKVAVNSSAGKPIIKLSPILLYQNRPLRANWDWTHP</sequence>
<keyword evidence="2" id="KW-1185">Reference proteome</keyword>
<gene>
    <name evidence="1" type="ORF">IAS62_005734</name>
</gene>
<reference evidence="1 2" key="1">
    <citation type="submission" date="2024-01" db="EMBL/GenBank/DDBJ databases">
        <title>Comparative genomics of Cryptococcus and Kwoniella reveals pathogenesis evolution and contrasting modes of karyotype evolution via chromosome fusion or intercentromeric recombination.</title>
        <authorList>
            <person name="Coelho M.A."/>
            <person name="David-Palma M."/>
            <person name="Shea T."/>
            <person name="Bowers K."/>
            <person name="McGinley-Smith S."/>
            <person name="Mohammad A.W."/>
            <person name="Gnirke A."/>
            <person name="Yurkov A.M."/>
            <person name="Nowrousian M."/>
            <person name="Sun S."/>
            <person name="Cuomo C.A."/>
            <person name="Heitman J."/>
        </authorList>
    </citation>
    <scope>NUCLEOTIDE SEQUENCE [LARGE SCALE GENOMIC DNA]</scope>
    <source>
        <strain evidence="1 2">7685027</strain>
    </source>
</reference>
<dbReference type="Proteomes" id="UP001432216">
    <property type="component" value="Chromosome 10"/>
</dbReference>
<evidence type="ECO:0000313" key="1">
    <source>
        <dbReference type="EMBL" id="WVO24369.1"/>
    </source>
</evidence>
<protein>
    <submittedName>
        <fullName evidence="1">Uncharacterized protein</fullName>
    </submittedName>
</protein>
<dbReference type="GeneID" id="89992504"/>
<dbReference type="RefSeq" id="XP_064723608.1">
    <property type="nucleotide sequence ID" value="XM_064867536.1"/>
</dbReference>